<keyword evidence="9 15" id="KW-0694">RNA-binding</keyword>
<dbReference type="SUPFAM" id="SSF54768">
    <property type="entry name" value="dsRNA-binding domain-like"/>
    <property type="match status" value="2"/>
</dbReference>
<keyword evidence="8" id="KW-0378">Hydrolase</keyword>
<dbReference type="Pfam" id="PF00035">
    <property type="entry name" value="dsrm"/>
    <property type="match status" value="1"/>
</dbReference>
<dbReference type="OrthoDB" id="10249888at2759"/>
<dbReference type="InterPro" id="IPR023214">
    <property type="entry name" value="HAD_sf"/>
</dbReference>
<keyword evidence="17" id="KW-1133">Transmembrane helix</keyword>
<keyword evidence="21" id="KW-1185">Reference proteome</keyword>
<keyword evidence="17" id="KW-0812">Transmembrane</keyword>
<comment type="caution">
    <text evidence="20">The sequence shown here is derived from an EMBL/GenBank/DDBJ whole genome shotgun (WGS) entry which is preliminary data.</text>
</comment>
<evidence type="ECO:0000256" key="8">
    <source>
        <dbReference type="ARBA" id="ARBA00022801"/>
    </source>
</evidence>
<dbReference type="GO" id="GO:0005634">
    <property type="term" value="C:nucleus"/>
    <property type="evidence" value="ECO:0007669"/>
    <property type="project" value="UniProtKB-SubCell"/>
</dbReference>
<dbReference type="Gene3D" id="3.30.160.20">
    <property type="match status" value="2"/>
</dbReference>
<feature type="compositionally biased region" description="Polar residues" evidence="16">
    <location>
        <begin position="829"/>
        <end position="841"/>
    </location>
</feature>
<dbReference type="GO" id="GO:0008420">
    <property type="term" value="F:RNA polymerase II CTD heptapeptide repeat phosphatase activity"/>
    <property type="evidence" value="ECO:0007669"/>
    <property type="project" value="InterPro"/>
</dbReference>
<evidence type="ECO:0000256" key="3">
    <source>
        <dbReference type="ARBA" id="ARBA00001946"/>
    </source>
</evidence>
<keyword evidence="11" id="KW-0804">Transcription</keyword>
<dbReference type="SUPFAM" id="SSF56784">
    <property type="entry name" value="HAD-like"/>
    <property type="match status" value="1"/>
</dbReference>
<keyword evidence="6" id="KW-0217">Developmental protein</keyword>
<dbReference type="GO" id="GO:0045892">
    <property type="term" value="P:negative regulation of DNA-templated transcription"/>
    <property type="evidence" value="ECO:0007669"/>
    <property type="project" value="UniProtKB-ARBA"/>
</dbReference>
<dbReference type="Gene3D" id="3.40.50.1000">
    <property type="entry name" value="HAD superfamily/HAD-like"/>
    <property type="match status" value="1"/>
</dbReference>
<evidence type="ECO:0000256" key="16">
    <source>
        <dbReference type="SAM" id="MobiDB-lite"/>
    </source>
</evidence>
<reference evidence="20" key="1">
    <citation type="submission" date="2022-04" db="EMBL/GenBank/DDBJ databases">
        <title>Carnegiea gigantea Genome sequencing and assembly v2.</title>
        <authorList>
            <person name="Copetti D."/>
            <person name="Sanderson M.J."/>
            <person name="Burquez A."/>
            <person name="Wojciechowski M.F."/>
        </authorList>
    </citation>
    <scope>NUCLEOTIDE SEQUENCE</scope>
    <source>
        <strain evidence="20">SGP5-SGP5p</strain>
        <tissue evidence="20">Aerial part</tissue>
    </source>
</reference>
<comment type="subcellular location">
    <subcellularLocation>
        <location evidence="4">Nucleus</location>
    </subcellularLocation>
</comment>
<dbReference type="GO" id="GO:0003723">
    <property type="term" value="F:RNA binding"/>
    <property type="evidence" value="ECO:0007669"/>
    <property type="project" value="UniProtKB-UniRule"/>
</dbReference>
<keyword evidence="7" id="KW-0479">Metal-binding</keyword>
<keyword evidence="10" id="KW-0805">Transcription regulation</keyword>
<dbReference type="InterPro" id="IPR039189">
    <property type="entry name" value="Fcp1"/>
</dbReference>
<dbReference type="Proteomes" id="UP001153076">
    <property type="component" value="Unassembled WGS sequence"/>
</dbReference>
<evidence type="ECO:0000256" key="4">
    <source>
        <dbReference type="ARBA" id="ARBA00004123"/>
    </source>
</evidence>
<dbReference type="AlphaFoldDB" id="A0A9Q1KSX3"/>
<feature type="region of interest" description="Disordered" evidence="16">
    <location>
        <begin position="424"/>
        <end position="457"/>
    </location>
</feature>
<dbReference type="Pfam" id="PF03031">
    <property type="entry name" value="NIF"/>
    <property type="match status" value="1"/>
</dbReference>
<dbReference type="EMBL" id="JAKOGI010000033">
    <property type="protein sequence ID" value="KAJ8448037.1"/>
    <property type="molecule type" value="Genomic_DNA"/>
</dbReference>
<dbReference type="FunFam" id="3.40.50.1000:FF:000035">
    <property type="entry name" value="RNA polymerase II C-terminal domain phosphatase-like 1"/>
    <property type="match status" value="1"/>
</dbReference>
<gene>
    <name evidence="20" type="ORF">Cgig2_028913</name>
</gene>
<evidence type="ECO:0000256" key="17">
    <source>
        <dbReference type="SAM" id="Phobius"/>
    </source>
</evidence>
<dbReference type="InterPro" id="IPR036412">
    <property type="entry name" value="HAD-like_sf"/>
</dbReference>
<comment type="cofactor">
    <cofactor evidence="3">
        <name>Mg(2+)</name>
        <dbReference type="ChEBI" id="CHEBI:18420"/>
    </cofactor>
</comment>
<name>A0A9Q1KSX3_9CARY</name>
<evidence type="ECO:0000256" key="1">
    <source>
        <dbReference type="ARBA" id="ARBA00001936"/>
    </source>
</evidence>
<evidence type="ECO:0000256" key="7">
    <source>
        <dbReference type="ARBA" id="ARBA00022723"/>
    </source>
</evidence>
<evidence type="ECO:0000313" key="20">
    <source>
        <dbReference type="EMBL" id="KAJ8448037.1"/>
    </source>
</evidence>
<feature type="transmembrane region" description="Helical" evidence="17">
    <location>
        <begin position="991"/>
        <end position="1013"/>
    </location>
</feature>
<evidence type="ECO:0000256" key="6">
    <source>
        <dbReference type="ARBA" id="ARBA00022473"/>
    </source>
</evidence>
<evidence type="ECO:0000256" key="12">
    <source>
        <dbReference type="ARBA" id="ARBA00023242"/>
    </source>
</evidence>
<evidence type="ECO:0000256" key="14">
    <source>
        <dbReference type="ARBA" id="ARBA00048336"/>
    </source>
</evidence>
<evidence type="ECO:0000313" key="21">
    <source>
        <dbReference type="Proteomes" id="UP001153076"/>
    </source>
</evidence>
<evidence type="ECO:0000256" key="15">
    <source>
        <dbReference type="PROSITE-ProRule" id="PRU00266"/>
    </source>
</evidence>
<comment type="catalytic activity">
    <reaction evidence="13">
        <text>O-phospho-L-seryl-[protein] + H2O = L-seryl-[protein] + phosphate</text>
        <dbReference type="Rhea" id="RHEA:20629"/>
        <dbReference type="Rhea" id="RHEA-COMP:9863"/>
        <dbReference type="Rhea" id="RHEA-COMP:11604"/>
        <dbReference type="ChEBI" id="CHEBI:15377"/>
        <dbReference type="ChEBI" id="CHEBI:29999"/>
        <dbReference type="ChEBI" id="CHEBI:43474"/>
        <dbReference type="ChEBI" id="CHEBI:83421"/>
        <dbReference type="EC" id="3.1.3.16"/>
    </reaction>
</comment>
<dbReference type="PANTHER" id="PTHR23081:SF0">
    <property type="entry name" value="RNA POLYMERASE II C-TERMINAL DOMAIN PHOSPHATASE-LIKE 1"/>
    <property type="match status" value="1"/>
</dbReference>
<dbReference type="InterPro" id="IPR014720">
    <property type="entry name" value="dsRBD_dom"/>
</dbReference>
<evidence type="ECO:0000256" key="13">
    <source>
        <dbReference type="ARBA" id="ARBA00047761"/>
    </source>
</evidence>
<evidence type="ECO:0000256" key="2">
    <source>
        <dbReference type="ARBA" id="ARBA00001941"/>
    </source>
</evidence>
<dbReference type="PANTHER" id="PTHR23081">
    <property type="entry name" value="RNA POLYMERASE II CTD PHOSPHATASE"/>
    <property type="match status" value="1"/>
</dbReference>
<feature type="domain" description="FCP1 homology" evidence="19">
    <location>
        <begin position="145"/>
        <end position="396"/>
    </location>
</feature>
<accession>A0A9Q1KSX3</accession>
<evidence type="ECO:0000259" key="18">
    <source>
        <dbReference type="PROSITE" id="PS50137"/>
    </source>
</evidence>
<organism evidence="20 21">
    <name type="scientific">Carnegiea gigantea</name>
    <dbReference type="NCBI Taxonomy" id="171969"/>
    <lineage>
        <taxon>Eukaryota</taxon>
        <taxon>Viridiplantae</taxon>
        <taxon>Streptophyta</taxon>
        <taxon>Embryophyta</taxon>
        <taxon>Tracheophyta</taxon>
        <taxon>Spermatophyta</taxon>
        <taxon>Magnoliopsida</taxon>
        <taxon>eudicotyledons</taxon>
        <taxon>Gunneridae</taxon>
        <taxon>Pentapetalae</taxon>
        <taxon>Caryophyllales</taxon>
        <taxon>Cactineae</taxon>
        <taxon>Cactaceae</taxon>
        <taxon>Cactoideae</taxon>
        <taxon>Echinocereeae</taxon>
        <taxon>Carnegiea</taxon>
    </lineage>
</organism>
<feature type="domain" description="DRBM" evidence="18">
    <location>
        <begin position="884"/>
        <end position="954"/>
    </location>
</feature>
<evidence type="ECO:0000259" key="19">
    <source>
        <dbReference type="PROSITE" id="PS50969"/>
    </source>
</evidence>
<keyword evidence="12" id="KW-0539">Nucleus</keyword>
<sequence>MMKTVVYQGENFLGEVEIYFENNTNNEVMRMMMTTKGVIRISHFSQASERCPPLAVLHTITSSGICFKMESSSSSSYNTFNQHHQDSPLVALHSTCFRDNKTAVIPLGEQEIHLVAMRSRSMNRKTPFWGFCVGSGLYDSCLSMLDLRCLGIVFDLDETLIVANTMRSFEDRIEALQRKISVETDSQRLAGMMAEVKRYQDDRAILKQYAETDQVVDDGKVYTVEAEVIPALSDNHQTVVRPLIRLQNKNIVLTRINPQIRDTSVLVRLRPAWEDLRNYLTAKGRRRFEVFVCTMAERDYALEMWRLLDPDSNLISAEELLDRIVCVKSGLKKSLFNVFQCGVCHPKMSLVIDDRLKVWDEKDQPRVHVVPAFAPYYAPQAEANNAIPVLCLARNVACNVRGGYYREFDEALLQRIPEVSFEDDIRDIPSPPDVSNYLAPEDNGSGSNANKEPPCFDGMADAEVERRLKEAVLAAAPALSRPSATSLATANVDSRMAPSLPLTFTSPPTTVQLPAPQASIPPYLAKPLSQAATLARPLGNICLQDLSLHNSPAREEGEVPESELDPDTRRRLLILQHGQDTRDNIPNEPPFPVRPPVQAQVAGPGPLPVPGPAPVPVPGPVPRVQLRESWFPIEQHMSSGHLSRGVTKELPIEPEQVNIERQHLPPPFLPKMENSVQSGRTVFERKRPLRETPRRDDRFRSSHALPVNHSFQVLAITTVLLEGNDVKLGRSTTSYKNFEVEPERGVSFSESPAGALHDIARRCGTKVEFRAALVADTKLKFSMEAFFAGEKVGEGTGSTRKEAREQAAQAALMNLADKYLAHKKLDSVTPRSISSRGQSPSGCEFLDDTDSRADHASVEVEMVSSSDPVRSDDFDANCSRNSMGSVSALREFCMREGLGIEFRAVHPASTNPVQTDEIWVEVEIDGETLGKGAGLTWDGAKMQAAEKALLCLRSMVGQFTQKHQGSPRSVLPCVTRDITLELFNTFFNKPFGLLTLLIALSFGLKRLALRFVIRFLVQMHDRSLQPISTKRLRSEYSQGSQYMHSRR</sequence>
<dbReference type="GO" id="GO:0046872">
    <property type="term" value="F:metal ion binding"/>
    <property type="evidence" value="ECO:0007669"/>
    <property type="project" value="UniProtKB-KW"/>
</dbReference>
<feature type="region of interest" description="Disordered" evidence="16">
    <location>
        <begin position="829"/>
        <end position="848"/>
    </location>
</feature>
<dbReference type="FunFam" id="3.30.160.20:FF:000035">
    <property type="entry name" value="RNA polymerase II C-terminal domain phosphatase-like 2"/>
    <property type="match status" value="1"/>
</dbReference>
<comment type="cofactor">
    <cofactor evidence="2">
        <name>Co(2+)</name>
        <dbReference type="ChEBI" id="CHEBI:48828"/>
    </cofactor>
</comment>
<dbReference type="PROSITE" id="PS50137">
    <property type="entry name" value="DS_RBD"/>
    <property type="match status" value="2"/>
</dbReference>
<evidence type="ECO:0000256" key="9">
    <source>
        <dbReference type="ARBA" id="ARBA00022884"/>
    </source>
</evidence>
<dbReference type="GO" id="GO:0009755">
    <property type="term" value="P:hormone-mediated signaling pathway"/>
    <property type="evidence" value="ECO:0007669"/>
    <property type="project" value="UniProtKB-ARBA"/>
</dbReference>
<dbReference type="EC" id="3.1.3.16" evidence="5"/>
<evidence type="ECO:0000256" key="5">
    <source>
        <dbReference type="ARBA" id="ARBA00013081"/>
    </source>
</evidence>
<feature type="domain" description="DRBM" evidence="18">
    <location>
        <begin position="751"/>
        <end position="817"/>
    </location>
</feature>
<proteinExistence type="predicted"/>
<evidence type="ECO:0000256" key="10">
    <source>
        <dbReference type="ARBA" id="ARBA00023015"/>
    </source>
</evidence>
<comment type="catalytic activity">
    <reaction evidence="14">
        <text>O-phospho-L-threonyl-[protein] + H2O = L-threonyl-[protein] + phosphate</text>
        <dbReference type="Rhea" id="RHEA:47004"/>
        <dbReference type="Rhea" id="RHEA-COMP:11060"/>
        <dbReference type="Rhea" id="RHEA-COMP:11605"/>
        <dbReference type="ChEBI" id="CHEBI:15377"/>
        <dbReference type="ChEBI" id="CHEBI:30013"/>
        <dbReference type="ChEBI" id="CHEBI:43474"/>
        <dbReference type="ChEBI" id="CHEBI:61977"/>
        <dbReference type="EC" id="3.1.3.16"/>
    </reaction>
</comment>
<dbReference type="PROSITE" id="PS50969">
    <property type="entry name" value="FCP1"/>
    <property type="match status" value="1"/>
</dbReference>
<dbReference type="InterPro" id="IPR004274">
    <property type="entry name" value="FCP1_dom"/>
</dbReference>
<protein>
    <recommendedName>
        <fullName evidence="5">protein-serine/threonine phosphatase</fullName>
        <ecNumber evidence="5">3.1.3.16</ecNumber>
    </recommendedName>
</protein>
<evidence type="ECO:0000256" key="11">
    <source>
        <dbReference type="ARBA" id="ARBA00023163"/>
    </source>
</evidence>
<comment type="cofactor">
    <cofactor evidence="1">
        <name>Mn(2+)</name>
        <dbReference type="ChEBI" id="CHEBI:29035"/>
    </cofactor>
</comment>
<dbReference type="SMART" id="SM00358">
    <property type="entry name" value="DSRM"/>
    <property type="match status" value="2"/>
</dbReference>
<dbReference type="SMART" id="SM00577">
    <property type="entry name" value="CPDc"/>
    <property type="match status" value="1"/>
</dbReference>
<keyword evidence="17" id="KW-0472">Membrane</keyword>